<reference evidence="2 3" key="1">
    <citation type="submission" date="2012-02" db="EMBL/GenBank/DDBJ databases">
        <title>Improved High-Quality Draft Sequence of Rhizobium leguminosarum bv. trifolii WSM597.</title>
        <authorList>
            <consortium name="US DOE Joint Genome Institute"/>
            <person name="Lucas S."/>
            <person name="Han J."/>
            <person name="Lapidus A."/>
            <person name="Cheng J.-F."/>
            <person name="Goodwin L."/>
            <person name="Pitluck S."/>
            <person name="Peters L."/>
            <person name="Ovchinnikova G."/>
            <person name="Held B."/>
            <person name="Detter J.C."/>
            <person name="Han C."/>
            <person name="Tapia R."/>
            <person name="Land M."/>
            <person name="Hauser L."/>
            <person name="Kyrpides N."/>
            <person name="Ivanova N."/>
            <person name="Pagani I."/>
            <person name="Brau L."/>
            <person name="Yates R."/>
            <person name="O'Hara G."/>
            <person name="Rui T."/>
            <person name="Howieson J."/>
            <person name="Reeve W."/>
            <person name="Woyke T."/>
        </authorList>
    </citation>
    <scope>NUCLEOTIDE SEQUENCE [LARGE SCALE GENOMIC DNA]</scope>
    <source>
        <strain evidence="2 3">WSM597</strain>
    </source>
</reference>
<keyword evidence="1" id="KW-0812">Transmembrane</keyword>
<evidence type="ECO:0000256" key="1">
    <source>
        <dbReference type="SAM" id="Phobius"/>
    </source>
</evidence>
<accession>J0GZ90</accession>
<feature type="transmembrane region" description="Helical" evidence="1">
    <location>
        <begin position="15"/>
        <end position="33"/>
    </location>
</feature>
<dbReference type="Proteomes" id="UP000005092">
    <property type="component" value="Unassembled WGS sequence"/>
</dbReference>
<gene>
    <name evidence="2" type="ORF">Rleg9DRAFT_1722</name>
</gene>
<sequence length="301" mass="34467">MWKYFTNFRLLLKHTIFRIVVGVAAATAVYFLGLGTHRIANWYATEEVIQTAWAPLPFLSSEACAGHMKSWLANKNFKLIKDWEEVPYDVGHTETESLNMSNVRDSVANYSDGEFDIQVRCIQSMMSITYVILSTSTSDATRWNKLSTALWQETKRDIWSVNAYPAFGGKNDIFSQRDGYRWTITMEVPPEMLPRIRAEGRFPAFIKEHLQSRGFRLNTCGATSCSFGSPRATIWIIIPETDYKKLGDKARPAISLEVIGSSTSYDRYGQWLFDQKDYETVFWSLPGVQNVALTQKDWSNN</sequence>
<evidence type="ECO:0000313" key="3">
    <source>
        <dbReference type="Proteomes" id="UP000005092"/>
    </source>
</evidence>
<protein>
    <submittedName>
        <fullName evidence="2">Uncharacterized protein</fullName>
    </submittedName>
</protein>
<dbReference type="EMBL" id="JH719381">
    <property type="protein sequence ID" value="EJB02908.1"/>
    <property type="molecule type" value="Genomic_DNA"/>
</dbReference>
<keyword evidence="1" id="KW-1133">Transmembrane helix</keyword>
<proteinExistence type="predicted"/>
<keyword evidence="1" id="KW-0472">Membrane</keyword>
<evidence type="ECO:0000313" key="2">
    <source>
        <dbReference type="EMBL" id="EJB02908.1"/>
    </source>
</evidence>
<organism evidence="2 3">
    <name type="scientific">Rhizobium leguminosarum bv. trifolii WSM597</name>
    <dbReference type="NCBI Taxonomy" id="754764"/>
    <lineage>
        <taxon>Bacteria</taxon>
        <taxon>Pseudomonadati</taxon>
        <taxon>Pseudomonadota</taxon>
        <taxon>Alphaproteobacteria</taxon>
        <taxon>Hyphomicrobiales</taxon>
        <taxon>Rhizobiaceae</taxon>
        <taxon>Rhizobium/Agrobacterium group</taxon>
        <taxon>Rhizobium</taxon>
    </lineage>
</organism>
<name>J0GZ90_RHILT</name>
<dbReference type="RefSeq" id="WP_003586810.1">
    <property type="nucleotide sequence ID" value="NZ_JH719381.1"/>
</dbReference>
<dbReference type="HOGENOM" id="CLU_924005_0_0_5"/>
<dbReference type="AlphaFoldDB" id="J0GZ90"/>